<feature type="region of interest" description="Disordered" evidence="1">
    <location>
        <begin position="67"/>
        <end position="112"/>
    </location>
</feature>
<dbReference type="Pfam" id="PF10708">
    <property type="entry name" value="DUF2510"/>
    <property type="match status" value="1"/>
</dbReference>
<keyword evidence="2" id="KW-0812">Transmembrane</keyword>
<keyword evidence="2" id="KW-1133">Transmembrane helix</keyword>
<dbReference type="RefSeq" id="WP_187721421.1">
    <property type="nucleotide sequence ID" value="NZ_BAABBL010000001.1"/>
</dbReference>
<dbReference type="InterPro" id="IPR018929">
    <property type="entry name" value="DUF2510"/>
</dbReference>
<evidence type="ECO:0000259" key="3">
    <source>
        <dbReference type="Pfam" id="PF10708"/>
    </source>
</evidence>
<feature type="transmembrane region" description="Helical" evidence="2">
    <location>
        <begin position="37"/>
        <end position="60"/>
    </location>
</feature>
<proteinExistence type="predicted"/>
<evidence type="ECO:0000256" key="1">
    <source>
        <dbReference type="SAM" id="MobiDB-lite"/>
    </source>
</evidence>
<dbReference type="Proteomes" id="UP000516117">
    <property type="component" value="Chromosome"/>
</dbReference>
<sequence>MVRPGWYDDPYGQGERYWDGHQWAPDTRPKRGVSIPLILIAVLGTAALVVAGFLFIPPLLDGPAQPTVVSTRTPTMSTPPASSPSPVLSPSPSPSATPDPTPTASPAPQPGSSIKLSPALLETCTNATWGQLAAGPGGELAAGGLALTLPSTDWGNGPVPLWLSNAASSSRAVLTGWASVLMLGTISIDDGFSADPVVAGQEVAACLAVAETQFAPGSTWEYVDGAPTTLGTAPVELVRSAVWLPEPQLHDGVSVPGDEVTVVLREIEGGYQVAVSIATIGDDANAAEIDGALRTLTVG</sequence>
<evidence type="ECO:0000313" key="4">
    <source>
        <dbReference type="EMBL" id="QNP56311.1"/>
    </source>
</evidence>
<feature type="compositionally biased region" description="Pro residues" evidence="1">
    <location>
        <begin position="81"/>
        <end position="109"/>
    </location>
</feature>
<accession>A0A7H0H6Z5</accession>
<name>A0A7H0H6Z5_9ACTN</name>
<evidence type="ECO:0000256" key="2">
    <source>
        <dbReference type="SAM" id="Phobius"/>
    </source>
</evidence>
<dbReference type="KEGG" id="tdf:H9L22_02215"/>
<organism evidence="4 5">
    <name type="scientific">Tessaracoccus defluvii</name>
    <dbReference type="NCBI Taxonomy" id="1285901"/>
    <lineage>
        <taxon>Bacteria</taxon>
        <taxon>Bacillati</taxon>
        <taxon>Actinomycetota</taxon>
        <taxon>Actinomycetes</taxon>
        <taxon>Propionibacteriales</taxon>
        <taxon>Propionibacteriaceae</taxon>
        <taxon>Tessaracoccus</taxon>
    </lineage>
</organism>
<keyword evidence="5" id="KW-1185">Reference proteome</keyword>
<feature type="domain" description="DUF2510" evidence="3">
    <location>
        <begin position="4"/>
        <end position="30"/>
    </location>
</feature>
<reference evidence="4 5" key="1">
    <citation type="submission" date="2020-08" db="EMBL/GenBank/DDBJ databases">
        <title>Genome sequence of Tessaracoccus defluvii JCM 17540T.</title>
        <authorList>
            <person name="Hyun D.-W."/>
            <person name="Bae J.-W."/>
        </authorList>
    </citation>
    <scope>NUCLEOTIDE SEQUENCE [LARGE SCALE GENOMIC DNA]</scope>
    <source>
        <strain evidence="4 5">JCM 17540</strain>
    </source>
</reference>
<dbReference type="EMBL" id="CP060789">
    <property type="protein sequence ID" value="QNP56311.1"/>
    <property type="molecule type" value="Genomic_DNA"/>
</dbReference>
<evidence type="ECO:0000313" key="5">
    <source>
        <dbReference type="Proteomes" id="UP000516117"/>
    </source>
</evidence>
<feature type="compositionally biased region" description="Low complexity" evidence="1">
    <location>
        <begin position="67"/>
        <end position="80"/>
    </location>
</feature>
<keyword evidence="2" id="KW-0472">Membrane</keyword>
<dbReference type="AlphaFoldDB" id="A0A7H0H6Z5"/>
<protein>
    <submittedName>
        <fullName evidence="4">DUF2510 domain-containing protein</fullName>
    </submittedName>
</protein>
<gene>
    <name evidence="4" type="ORF">H9L22_02215</name>
</gene>